<dbReference type="AlphaFoldDB" id="A0A285UW43"/>
<evidence type="ECO:0000256" key="3">
    <source>
        <dbReference type="ARBA" id="ARBA00023082"/>
    </source>
</evidence>
<sequence length="238" mass="26640">MVIRHAVASVSACMTIAVPILAPACPDIPIPKPRRDCAAGLQVKIKRARMSETARELTKDEARALLEAVGRDRDMAAFEALFRHYGPRIKAYMARLARDGSVAEELMQETMIAVWNKAAQFEPGRGNVSTWIFTIARNLRIDAYRKTRRPDFDPNDPAFVPDDSPPADAAVEERQEAERLRNAMAVLPEEQLELLRLSFFNDCSHSSIAERLNLPLGTVKSRIRLAFAKLRTALEDGQ</sequence>
<dbReference type="InterPro" id="IPR013325">
    <property type="entry name" value="RNA_pol_sigma_r2"/>
</dbReference>
<proteinExistence type="inferred from homology"/>
<dbReference type="CDD" id="cd06171">
    <property type="entry name" value="Sigma70_r4"/>
    <property type="match status" value="1"/>
</dbReference>
<dbReference type="NCBIfam" id="TIGR02937">
    <property type="entry name" value="sigma70-ECF"/>
    <property type="match status" value="1"/>
</dbReference>
<evidence type="ECO:0000313" key="8">
    <source>
        <dbReference type="Proteomes" id="UP000219167"/>
    </source>
</evidence>
<dbReference type="Gene3D" id="1.10.10.10">
    <property type="entry name" value="Winged helix-like DNA-binding domain superfamily/Winged helix DNA-binding domain"/>
    <property type="match status" value="1"/>
</dbReference>
<feature type="domain" description="RNA polymerase sigma factor 70 region 4 type 2" evidence="6">
    <location>
        <begin position="178"/>
        <end position="230"/>
    </location>
</feature>
<dbReference type="InterPro" id="IPR007627">
    <property type="entry name" value="RNA_pol_sigma70_r2"/>
</dbReference>
<keyword evidence="3" id="KW-0731">Sigma factor</keyword>
<keyword evidence="4" id="KW-0804">Transcription</keyword>
<keyword evidence="8" id="KW-1185">Reference proteome</keyword>
<dbReference type="Pfam" id="PF04542">
    <property type="entry name" value="Sigma70_r2"/>
    <property type="match status" value="1"/>
</dbReference>
<evidence type="ECO:0000259" key="6">
    <source>
        <dbReference type="Pfam" id="PF08281"/>
    </source>
</evidence>
<keyword evidence="2" id="KW-0805">Transcription regulation</keyword>
<protein>
    <submittedName>
        <fullName evidence="7">RNA polymerase sigma-70 factor</fullName>
    </submittedName>
</protein>
<evidence type="ECO:0000256" key="4">
    <source>
        <dbReference type="ARBA" id="ARBA00023163"/>
    </source>
</evidence>
<dbReference type="Proteomes" id="UP000219167">
    <property type="component" value="Unassembled WGS sequence"/>
</dbReference>
<comment type="similarity">
    <text evidence="1">Belongs to the sigma-70 factor family. ECF subfamily.</text>
</comment>
<dbReference type="GO" id="GO:0003677">
    <property type="term" value="F:DNA binding"/>
    <property type="evidence" value="ECO:0007669"/>
    <property type="project" value="InterPro"/>
</dbReference>
<dbReference type="Pfam" id="PF08281">
    <property type="entry name" value="Sigma70_r4_2"/>
    <property type="match status" value="1"/>
</dbReference>
<dbReference type="Gene3D" id="1.10.1740.10">
    <property type="match status" value="1"/>
</dbReference>
<organism evidence="7 8">
    <name type="scientific">Rhizobium subbaraonis</name>
    <dbReference type="NCBI Taxonomy" id="908946"/>
    <lineage>
        <taxon>Bacteria</taxon>
        <taxon>Pseudomonadati</taxon>
        <taxon>Pseudomonadota</taxon>
        <taxon>Alphaproteobacteria</taxon>
        <taxon>Hyphomicrobiales</taxon>
        <taxon>Rhizobiaceae</taxon>
        <taxon>Rhizobium/Agrobacterium group</taxon>
        <taxon>Rhizobium</taxon>
    </lineage>
</organism>
<dbReference type="EMBL" id="OBQD01000020">
    <property type="protein sequence ID" value="SOC46040.1"/>
    <property type="molecule type" value="Genomic_DNA"/>
</dbReference>
<evidence type="ECO:0000259" key="5">
    <source>
        <dbReference type="Pfam" id="PF04542"/>
    </source>
</evidence>
<dbReference type="InterPro" id="IPR014284">
    <property type="entry name" value="RNA_pol_sigma-70_dom"/>
</dbReference>
<dbReference type="GO" id="GO:0016987">
    <property type="term" value="F:sigma factor activity"/>
    <property type="evidence" value="ECO:0007669"/>
    <property type="project" value="UniProtKB-KW"/>
</dbReference>
<dbReference type="InterPro" id="IPR039425">
    <property type="entry name" value="RNA_pol_sigma-70-like"/>
</dbReference>
<dbReference type="InterPro" id="IPR013249">
    <property type="entry name" value="RNA_pol_sigma70_r4_t2"/>
</dbReference>
<dbReference type="SUPFAM" id="SSF88659">
    <property type="entry name" value="Sigma3 and sigma4 domains of RNA polymerase sigma factors"/>
    <property type="match status" value="1"/>
</dbReference>
<evidence type="ECO:0000313" key="7">
    <source>
        <dbReference type="EMBL" id="SOC46040.1"/>
    </source>
</evidence>
<feature type="domain" description="RNA polymerase sigma-70 region 2" evidence="5">
    <location>
        <begin position="81"/>
        <end position="149"/>
    </location>
</feature>
<name>A0A285UW43_9HYPH</name>
<dbReference type="GO" id="GO:0006352">
    <property type="term" value="P:DNA-templated transcription initiation"/>
    <property type="evidence" value="ECO:0007669"/>
    <property type="project" value="InterPro"/>
</dbReference>
<evidence type="ECO:0000256" key="1">
    <source>
        <dbReference type="ARBA" id="ARBA00010641"/>
    </source>
</evidence>
<gene>
    <name evidence="7" type="ORF">SAMN05892877_12050</name>
</gene>
<dbReference type="PANTHER" id="PTHR43133">
    <property type="entry name" value="RNA POLYMERASE ECF-TYPE SIGMA FACTO"/>
    <property type="match status" value="1"/>
</dbReference>
<evidence type="ECO:0000256" key="2">
    <source>
        <dbReference type="ARBA" id="ARBA00023015"/>
    </source>
</evidence>
<dbReference type="PANTHER" id="PTHR43133:SF62">
    <property type="entry name" value="RNA POLYMERASE SIGMA FACTOR SIGZ"/>
    <property type="match status" value="1"/>
</dbReference>
<dbReference type="InterPro" id="IPR036388">
    <property type="entry name" value="WH-like_DNA-bd_sf"/>
</dbReference>
<accession>A0A285UW43</accession>
<dbReference type="SUPFAM" id="SSF88946">
    <property type="entry name" value="Sigma2 domain of RNA polymerase sigma factors"/>
    <property type="match status" value="1"/>
</dbReference>
<dbReference type="InterPro" id="IPR013324">
    <property type="entry name" value="RNA_pol_sigma_r3/r4-like"/>
</dbReference>
<reference evidence="7 8" key="1">
    <citation type="submission" date="2017-08" db="EMBL/GenBank/DDBJ databases">
        <authorList>
            <person name="de Groot N.N."/>
        </authorList>
    </citation>
    <scope>NUCLEOTIDE SEQUENCE [LARGE SCALE GENOMIC DNA]</scope>
    <source>
        <strain evidence="7 8">JC85</strain>
    </source>
</reference>